<dbReference type="EMBL" id="LR031872">
    <property type="protein sequence ID" value="VDC97076.1"/>
    <property type="molecule type" value="Genomic_DNA"/>
</dbReference>
<evidence type="ECO:0000313" key="1">
    <source>
        <dbReference type="EMBL" id="VDC97076.1"/>
    </source>
</evidence>
<reference evidence="1" key="1">
    <citation type="submission" date="2018-11" db="EMBL/GenBank/DDBJ databases">
        <authorList>
            <consortium name="Genoscope - CEA"/>
            <person name="William W."/>
        </authorList>
    </citation>
    <scope>NUCLEOTIDE SEQUENCE</scope>
</reference>
<sequence length="77" mass="9046">MASNGSKHCRKISHRLLRAHVPELLSDTRQQPFIGLELLMINDKDHHSCTFSRKRISWKLHMCSSFGMLKRKQMKRG</sequence>
<organism evidence="1">
    <name type="scientific">Brassica oleracea</name>
    <name type="common">Wild cabbage</name>
    <dbReference type="NCBI Taxonomy" id="3712"/>
    <lineage>
        <taxon>Eukaryota</taxon>
        <taxon>Viridiplantae</taxon>
        <taxon>Streptophyta</taxon>
        <taxon>Embryophyta</taxon>
        <taxon>Tracheophyta</taxon>
        <taxon>Spermatophyta</taxon>
        <taxon>Magnoliopsida</taxon>
        <taxon>eudicotyledons</taxon>
        <taxon>Gunneridae</taxon>
        <taxon>Pentapetalae</taxon>
        <taxon>rosids</taxon>
        <taxon>malvids</taxon>
        <taxon>Brassicales</taxon>
        <taxon>Brassicaceae</taxon>
        <taxon>Brassiceae</taxon>
        <taxon>Brassica</taxon>
    </lineage>
</organism>
<name>A0A3P6AT66_BRAOL</name>
<accession>A0A3P6AT66</accession>
<proteinExistence type="predicted"/>
<protein>
    <submittedName>
        <fullName evidence="1">Uncharacterized protein</fullName>
    </submittedName>
</protein>
<dbReference type="AlphaFoldDB" id="A0A3P6AT66"/>
<gene>
    <name evidence="1" type="ORF">BOLC3T19359H</name>
</gene>